<evidence type="ECO:0000313" key="2">
    <source>
        <dbReference type="Proteomes" id="UP000053144"/>
    </source>
</evidence>
<dbReference type="InterPro" id="IPR016965">
    <property type="entry name" value="Pase_PHOSPHO-typ"/>
</dbReference>
<dbReference type="STRING" id="3914.A0A0L9UYY0"/>
<name>A0A0L9UYY0_PHAAN</name>
<sequence>MLEVKIREFVCNFNTVLEEISLSKQNLSTPLDCMKNRKFDIGLVIERIQDSISEEDKSLIYLGDGSGDYCPSLRLKEKDFMMPRKNFPLWDLIYRDSSLLKAEFHGWSDGEELGDGSGDYSPFISSYCKLQTLSFTAHEALPKATSSTIVSWFCNFCNGPK</sequence>
<proteinExistence type="predicted"/>
<gene>
    <name evidence="1" type="ORF">LR48_Vigan07g161000</name>
</gene>
<evidence type="ECO:0000313" key="1">
    <source>
        <dbReference type="EMBL" id="KOM47906.1"/>
    </source>
</evidence>
<dbReference type="Gene3D" id="3.40.50.1000">
    <property type="entry name" value="HAD superfamily/HAD-like"/>
    <property type="match status" value="1"/>
</dbReference>
<dbReference type="PANTHER" id="PTHR20889:SF12">
    <property type="entry name" value="LP01149P"/>
    <property type="match status" value="1"/>
</dbReference>
<dbReference type="PANTHER" id="PTHR20889">
    <property type="entry name" value="PHOSPHATASE, ORPHAN 1, 2"/>
    <property type="match status" value="1"/>
</dbReference>
<dbReference type="GO" id="GO:0016791">
    <property type="term" value="F:phosphatase activity"/>
    <property type="evidence" value="ECO:0007669"/>
    <property type="project" value="InterPro"/>
</dbReference>
<accession>A0A0L9UYY0</accession>
<organism evidence="1 2">
    <name type="scientific">Phaseolus angularis</name>
    <name type="common">Azuki bean</name>
    <name type="synonym">Vigna angularis</name>
    <dbReference type="NCBI Taxonomy" id="3914"/>
    <lineage>
        <taxon>Eukaryota</taxon>
        <taxon>Viridiplantae</taxon>
        <taxon>Streptophyta</taxon>
        <taxon>Embryophyta</taxon>
        <taxon>Tracheophyta</taxon>
        <taxon>Spermatophyta</taxon>
        <taxon>Magnoliopsida</taxon>
        <taxon>eudicotyledons</taxon>
        <taxon>Gunneridae</taxon>
        <taxon>Pentapetalae</taxon>
        <taxon>rosids</taxon>
        <taxon>fabids</taxon>
        <taxon>Fabales</taxon>
        <taxon>Fabaceae</taxon>
        <taxon>Papilionoideae</taxon>
        <taxon>50 kb inversion clade</taxon>
        <taxon>NPAAA clade</taxon>
        <taxon>indigoferoid/millettioid clade</taxon>
        <taxon>Phaseoleae</taxon>
        <taxon>Vigna</taxon>
    </lineage>
</organism>
<dbReference type="Proteomes" id="UP000053144">
    <property type="component" value="Chromosome 7"/>
</dbReference>
<dbReference type="Gramene" id="KOM47906">
    <property type="protein sequence ID" value="KOM47906"/>
    <property type="gene ID" value="LR48_Vigan07g161000"/>
</dbReference>
<dbReference type="EMBL" id="CM003377">
    <property type="protein sequence ID" value="KOM47906.1"/>
    <property type="molecule type" value="Genomic_DNA"/>
</dbReference>
<dbReference type="InterPro" id="IPR023214">
    <property type="entry name" value="HAD_sf"/>
</dbReference>
<protein>
    <submittedName>
        <fullName evidence="1">Uncharacterized protein</fullName>
    </submittedName>
</protein>
<dbReference type="AlphaFoldDB" id="A0A0L9UYY0"/>
<dbReference type="Pfam" id="PF06888">
    <property type="entry name" value="Put_Phosphatase"/>
    <property type="match status" value="1"/>
</dbReference>
<reference evidence="2" key="1">
    <citation type="journal article" date="2015" name="Proc. Natl. Acad. Sci. U.S.A.">
        <title>Genome sequencing of adzuki bean (Vigna angularis) provides insight into high starch and low fat accumulation and domestication.</title>
        <authorList>
            <person name="Yang K."/>
            <person name="Tian Z."/>
            <person name="Chen C."/>
            <person name="Luo L."/>
            <person name="Zhao B."/>
            <person name="Wang Z."/>
            <person name="Yu L."/>
            <person name="Li Y."/>
            <person name="Sun Y."/>
            <person name="Li W."/>
            <person name="Chen Y."/>
            <person name="Li Y."/>
            <person name="Zhang Y."/>
            <person name="Ai D."/>
            <person name="Zhao J."/>
            <person name="Shang C."/>
            <person name="Ma Y."/>
            <person name="Wu B."/>
            <person name="Wang M."/>
            <person name="Gao L."/>
            <person name="Sun D."/>
            <person name="Zhang P."/>
            <person name="Guo F."/>
            <person name="Wang W."/>
            <person name="Li Y."/>
            <person name="Wang J."/>
            <person name="Varshney R.K."/>
            <person name="Wang J."/>
            <person name="Ling H.Q."/>
            <person name="Wan P."/>
        </authorList>
    </citation>
    <scope>NUCLEOTIDE SEQUENCE</scope>
    <source>
        <strain evidence="2">cv. Jingnong 6</strain>
    </source>
</reference>